<gene>
    <name evidence="1" type="ORF">PACLA_8A041608</name>
</gene>
<evidence type="ECO:0000313" key="1">
    <source>
        <dbReference type="EMBL" id="CAB4039112.1"/>
    </source>
</evidence>
<proteinExistence type="predicted"/>
<dbReference type="InterPro" id="IPR001969">
    <property type="entry name" value="Aspartic_peptidase_AS"/>
</dbReference>
<dbReference type="GO" id="GO:0006508">
    <property type="term" value="P:proteolysis"/>
    <property type="evidence" value="ECO:0007669"/>
    <property type="project" value="InterPro"/>
</dbReference>
<accession>A0A6S7LNC2</accession>
<dbReference type="EMBL" id="CACRXK020024962">
    <property type="protein sequence ID" value="CAB4039112.1"/>
    <property type="molecule type" value="Genomic_DNA"/>
</dbReference>
<dbReference type="Gene3D" id="2.40.70.10">
    <property type="entry name" value="Acid Proteases"/>
    <property type="match status" value="1"/>
</dbReference>
<comment type="caution">
    <text evidence="1">The sequence shown here is derived from an EMBL/GenBank/DDBJ whole genome shotgun (WGS) entry which is preliminary data.</text>
</comment>
<organism evidence="1 2">
    <name type="scientific">Paramuricea clavata</name>
    <name type="common">Red gorgonian</name>
    <name type="synonym">Violescent sea-whip</name>
    <dbReference type="NCBI Taxonomy" id="317549"/>
    <lineage>
        <taxon>Eukaryota</taxon>
        <taxon>Metazoa</taxon>
        <taxon>Cnidaria</taxon>
        <taxon>Anthozoa</taxon>
        <taxon>Octocorallia</taxon>
        <taxon>Malacalcyonacea</taxon>
        <taxon>Plexauridae</taxon>
        <taxon>Paramuricea</taxon>
    </lineage>
</organism>
<keyword evidence="2" id="KW-1185">Reference proteome</keyword>
<evidence type="ECO:0000313" key="2">
    <source>
        <dbReference type="Proteomes" id="UP001152795"/>
    </source>
</evidence>
<sequence>MLPVITANIFGPENIQKRGNVLFDSGAQINLIRQETADCLGLKGKDISVTITKVGGEEEEMRTKVYRVPVSTIDNSRKHSIKAIGIPCISDTIASINTTDITKYLGLVNEKIRRGKGPVDLLIGIDYAHLHTGEMKQADHVVARKSPLGRVLFGSKPGCTTSETTRLLHLSNKTSVDLAEFCMGVEVKPCICEAESSRKGRENND</sequence>
<dbReference type="GO" id="GO:0004190">
    <property type="term" value="F:aspartic-type endopeptidase activity"/>
    <property type="evidence" value="ECO:0007669"/>
    <property type="project" value="InterPro"/>
</dbReference>
<protein>
    <submittedName>
        <fullName evidence="1">Uncharacterized protein LOC111319232</fullName>
    </submittedName>
</protein>
<name>A0A6S7LNC2_PARCT</name>
<dbReference type="Proteomes" id="UP001152795">
    <property type="component" value="Unassembled WGS sequence"/>
</dbReference>
<reference evidence="1" key="1">
    <citation type="submission" date="2020-04" db="EMBL/GenBank/DDBJ databases">
        <authorList>
            <person name="Alioto T."/>
            <person name="Alioto T."/>
            <person name="Gomez Garrido J."/>
        </authorList>
    </citation>
    <scope>NUCLEOTIDE SEQUENCE</scope>
    <source>
        <strain evidence="1">A484AB</strain>
    </source>
</reference>
<dbReference type="Pfam" id="PF13650">
    <property type="entry name" value="Asp_protease_2"/>
    <property type="match status" value="1"/>
</dbReference>
<dbReference type="AlphaFoldDB" id="A0A6S7LNC2"/>
<dbReference type="OrthoDB" id="10064859at2759"/>
<dbReference type="PROSITE" id="PS00141">
    <property type="entry name" value="ASP_PROTEASE"/>
    <property type="match status" value="1"/>
</dbReference>
<dbReference type="InterPro" id="IPR021109">
    <property type="entry name" value="Peptidase_aspartic_dom_sf"/>
</dbReference>